<keyword evidence="4" id="KW-0804">Transcription</keyword>
<dbReference type="InterPro" id="IPR001789">
    <property type="entry name" value="Sig_transdc_resp-reg_receiver"/>
</dbReference>
<evidence type="ECO:0000313" key="8">
    <source>
        <dbReference type="EMBL" id="MXU66177.1"/>
    </source>
</evidence>
<dbReference type="AlphaFoldDB" id="A0A6B0TNQ0"/>
<dbReference type="PRINTS" id="PR00038">
    <property type="entry name" value="HTHLUXR"/>
</dbReference>
<keyword evidence="1 5" id="KW-0597">Phosphoprotein</keyword>
<comment type="caution">
    <text evidence="8">The sequence shown here is derived from an EMBL/GenBank/DDBJ whole genome shotgun (WGS) entry which is preliminary data.</text>
</comment>
<name>A0A6B0TNQ0_9RHOB</name>
<feature type="domain" description="Response regulatory" evidence="7">
    <location>
        <begin position="11"/>
        <end position="127"/>
    </location>
</feature>
<dbReference type="PANTHER" id="PTHR43214">
    <property type="entry name" value="TWO-COMPONENT RESPONSE REGULATOR"/>
    <property type="match status" value="1"/>
</dbReference>
<evidence type="ECO:0000313" key="9">
    <source>
        <dbReference type="Proteomes" id="UP000436016"/>
    </source>
</evidence>
<dbReference type="InterPro" id="IPR000792">
    <property type="entry name" value="Tscrpt_reg_LuxR_C"/>
</dbReference>
<dbReference type="PROSITE" id="PS50110">
    <property type="entry name" value="RESPONSE_REGULATORY"/>
    <property type="match status" value="1"/>
</dbReference>
<proteinExistence type="predicted"/>
<gene>
    <name evidence="8" type="ORF">GSH16_12035</name>
</gene>
<evidence type="ECO:0000259" key="7">
    <source>
        <dbReference type="PROSITE" id="PS50110"/>
    </source>
</evidence>
<evidence type="ECO:0000256" key="1">
    <source>
        <dbReference type="ARBA" id="ARBA00022553"/>
    </source>
</evidence>
<evidence type="ECO:0000259" key="6">
    <source>
        <dbReference type="PROSITE" id="PS50043"/>
    </source>
</evidence>
<dbReference type="InterPro" id="IPR058245">
    <property type="entry name" value="NreC/VraR/RcsB-like_REC"/>
</dbReference>
<dbReference type="Pfam" id="PF00072">
    <property type="entry name" value="Response_reg"/>
    <property type="match status" value="1"/>
</dbReference>
<dbReference type="EMBL" id="WUWG01000005">
    <property type="protein sequence ID" value="MXU66177.1"/>
    <property type="molecule type" value="Genomic_DNA"/>
</dbReference>
<dbReference type="SUPFAM" id="SSF52172">
    <property type="entry name" value="CheY-like"/>
    <property type="match status" value="1"/>
</dbReference>
<dbReference type="SMART" id="SM00421">
    <property type="entry name" value="HTH_LUXR"/>
    <property type="match status" value="1"/>
</dbReference>
<evidence type="ECO:0000256" key="5">
    <source>
        <dbReference type="PROSITE-ProRule" id="PRU00169"/>
    </source>
</evidence>
<feature type="modified residue" description="4-aspartylphosphate" evidence="5">
    <location>
        <position position="62"/>
    </location>
</feature>
<evidence type="ECO:0000256" key="3">
    <source>
        <dbReference type="ARBA" id="ARBA00023125"/>
    </source>
</evidence>
<dbReference type="RefSeq" id="WP_160855435.1">
    <property type="nucleotide sequence ID" value="NZ_WUWG01000005.1"/>
</dbReference>
<dbReference type="InterPro" id="IPR039420">
    <property type="entry name" value="WalR-like"/>
</dbReference>
<evidence type="ECO:0000256" key="4">
    <source>
        <dbReference type="ARBA" id="ARBA00023163"/>
    </source>
</evidence>
<dbReference type="SUPFAM" id="SSF46894">
    <property type="entry name" value="C-terminal effector domain of the bipartite response regulators"/>
    <property type="match status" value="1"/>
</dbReference>
<dbReference type="GO" id="GO:0003677">
    <property type="term" value="F:DNA binding"/>
    <property type="evidence" value="ECO:0007669"/>
    <property type="project" value="UniProtKB-KW"/>
</dbReference>
<dbReference type="PROSITE" id="PS00622">
    <property type="entry name" value="HTH_LUXR_1"/>
    <property type="match status" value="1"/>
</dbReference>
<accession>A0A6B0TNQ0</accession>
<dbReference type="PROSITE" id="PS50043">
    <property type="entry name" value="HTH_LUXR_2"/>
    <property type="match status" value="1"/>
</dbReference>
<keyword evidence="3" id="KW-0238">DNA-binding</keyword>
<protein>
    <submittedName>
        <fullName evidence="8">Response regulator</fullName>
    </submittedName>
</protein>
<dbReference type="GO" id="GO:0006355">
    <property type="term" value="P:regulation of DNA-templated transcription"/>
    <property type="evidence" value="ECO:0007669"/>
    <property type="project" value="InterPro"/>
</dbReference>
<dbReference type="CDD" id="cd06170">
    <property type="entry name" value="LuxR_C_like"/>
    <property type="match status" value="1"/>
</dbReference>
<dbReference type="Pfam" id="PF00196">
    <property type="entry name" value="GerE"/>
    <property type="match status" value="1"/>
</dbReference>
<feature type="domain" description="HTH luxR-type" evidence="6">
    <location>
        <begin position="141"/>
        <end position="206"/>
    </location>
</feature>
<reference evidence="8 9" key="1">
    <citation type="submission" date="2019-12" db="EMBL/GenBank/DDBJ databases">
        <title>Strain KN286 was isolated from seawater, which was collected from Caroline Seamount in the tropical western Pacific.</title>
        <authorList>
            <person name="Wang Q."/>
        </authorList>
    </citation>
    <scope>NUCLEOTIDE SEQUENCE [LARGE SCALE GENOMIC DNA]</scope>
    <source>
        <strain evidence="8 9">KN286</strain>
    </source>
</reference>
<dbReference type="Gene3D" id="3.40.50.2300">
    <property type="match status" value="1"/>
</dbReference>
<sequence>MTTDPQSDPITVLLADDHPLVAEGVRAFLDTYDHIRVVATAATGQEALDKFDAHQPAIVLMDINMPGMNGLAATEIMIEHNPQARVLILSMHDSPVYIATAKRHGARGYLLKDVPTEEIVTAIEAVHRGELYFGLAPEPDLAGKAEPLTSREQTVLLELATGKSNKEVARVLDISVRTVETHRKNIKQKLGIASTAGLTRYALEHGVLQS</sequence>
<dbReference type="CDD" id="cd17535">
    <property type="entry name" value="REC_NarL-like"/>
    <property type="match status" value="1"/>
</dbReference>
<dbReference type="GO" id="GO:0000160">
    <property type="term" value="P:phosphorelay signal transduction system"/>
    <property type="evidence" value="ECO:0007669"/>
    <property type="project" value="InterPro"/>
</dbReference>
<evidence type="ECO:0000256" key="2">
    <source>
        <dbReference type="ARBA" id="ARBA00023015"/>
    </source>
</evidence>
<dbReference type="InterPro" id="IPR011006">
    <property type="entry name" value="CheY-like_superfamily"/>
</dbReference>
<dbReference type="SMART" id="SM00448">
    <property type="entry name" value="REC"/>
    <property type="match status" value="1"/>
</dbReference>
<dbReference type="Proteomes" id="UP000436016">
    <property type="component" value="Unassembled WGS sequence"/>
</dbReference>
<organism evidence="8 9">
    <name type="scientific">Oceanomicrobium pacificus</name>
    <dbReference type="NCBI Taxonomy" id="2692916"/>
    <lineage>
        <taxon>Bacteria</taxon>
        <taxon>Pseudomonadati</taxon>
        <taxon>Pseudomonadota</taxon>
        <taxon>Alphaproteobacteria</taxon>
        <taxon>Rhodobacterales</taxon>
        <taxon>Paracoccaceae</taxon>
        <taxon>Oceanomicrobium</taxon>
    </lineage>
</organism>
<dbReference type="PANTHER" id="PTHR43214:SF41">
    <property type="entry name" value="NITRATE_NITRITE RESPONSE REGULATOR PROTEIN NARP"/>
    <property type="match status" value="1"/>
</dbReference>
<dbReference type="InterPro" id="IPR016032">
    <property type="entry name" value="Sig_transdc_resp-reg_C-effctor"/>
</dbReference>
<keyword evidence="2" id="KW-0805">Transcription regulation</keyword>
<keyword evidence="9" id="KW-1185">Reference proteome</keyword>